<evidence type="ECO:0000256" key="10">
    <source>
        <dbReference type="ARBA" id="ARBA00038871"/>
    </source>
</evidence>
<feature type="region of interest" description="Disordered" evidence="12">
    <location>
        <begin position="206"/>
        <end position="292"/>
    </location>
</feature>
<dbReference type="GO" id="GO:0048675">
    <property type="term" value="P:axon extension"/>
    <property type="evidence" value="ECO:0007669"/>
    <property type="project" value="Ensembl"/>
</dbReference>
<evidence type="ECO:0000256" key="5">
    <source>
        <dbReference type="ARBA" id="ARBA00022840"/>
    </source>
</evidence>
<dbReference type="GO" id="GO:0016887">
    <property type="term" value="F:ATP hydrolysis activity"/>
    <property type="evidence" value="ECO:0007669"/>
    <property type="project" value="InterPro"/>
</dbReference>
<evidence type="ECO:0000259" key="14">
    <source>
        <dbReference type="SMART" id="SM00382"/>
    </source>
</evidence>
<reference evidence="16" key="3">
    <citation type="submission" date="2025-09" db="UniProtKB">
        <authorList>
            <consortium name="Ensembl"/>
        </authorList>
    </citation>
    <scope>IDENTIFICATION</scope>
</reference>
<dbReference type="Bgee" id="ENSLACG00000016737">
    <property type="expression patterns" value="Expressed in chordate pharynx and 1 other cell type or tissue"/>
</dbReference>
<dbReference type="AlphaFoldDB" id="H3BAV1"/>
<keyword evidence="5 11" id="KW-0067">ATP-binding</keyword>
<evidence type="ECO:0000256" key="13">
    <source>
        <dbReference type="SAM" id="Phobius"/>
    </source>
</evidence>
<dbReference type="GO" id="GO:0008568">
    <property type="term" value="F:microtubule severing ATPase activity"/>
    <property type="evidence" value="ECO:0007669"/>
    <property type="project" value="UniProtKB-EC"/>
</dbReference>
<dbReference type="EMBL" id="AFYH01050126">
    <property type="status" value="NOT_ANNOTATED_CDS"/>
    <property type="molecule type" value="Genomic_DNA"/>
</dbReference>
<dbReference type="Gene3D" id="1.20.58.80">
    <property type="entry name" value="Phosphotransferase system, lactose/cellobiose-type IIA subunit"/>
    <property type="match status" value="1"/>
</dbReference>
<dbReference type="PANTHER" id="PTHR23074:SF86">
    <property type="entry name" value="SPASTIN"/>
    <property type="match status" value="1"/>
</dbReference>
<dbReference type="SUPFAM" id="SSF52540">
    <property type="entry name" value="P-loop containing nucleoside triphosphate hydrolases"/>
    <property type="match status" value="1"/>
</dbReference>
<dbReference type="GO" id="GO:0045773">
    <property type="term" value="P:positive regulation of axon extension"/>
    <property type="evidence" value="ECO:0007669"/>
    <property type="project" value="Ensembl"/>
</dbReference>
<dbReference type="PROSITE" id="PS00674">
    <property type="entry name" value="AAA"/>
    <property type="match status" value="1"/>
</dbReference>
<dbReference type="InterPro" id="IPR050304">
    <property type="entry name" value="MT-severing_AAA_ATPase"/>
</dbReference>
<dbReference type="HOGENOM" id="CLU_000688_21_5_1"/>
<dbReference type="GO" id="GO:0034389">
    <property type="term" value="P:lipid droplet organization"/>
    <property type="evidence" value="ECO:0007669"/>
    <property type="project" value="Ensembl"/>
</dbReference>
<dbReference type="Pfam" id="PF00004">
    <property type="entry name" value="AAA"/>
    <property type="match status" value="1"/>
</dbReference>
<keyword evidence="13" id="KW-0812">Transmembrane</keyword>
<dbReference type="SMART" id="SM00382">
    <property type="entry name" value="AAA"/>
    <property type="match status" value="1"/>
</dbReference>
<proteinExistence type="inferred from homology"/>
<dbReference type="GO" id="GO:0072593">
    <property type="term" value="P:reactive oxygen species metabolic process"/>
    <property type="evidence" value="ECO:0007669"/>
    <property type="project" value="Ensembl"/>
</dbReference>
<keyword evidence="17" id="KW-1185">Reference proteome</keyword>
<comment type="catalytic activity">
    <reaction evidence="9">
        <text>n ATP + n H2O + a microtubule = n ADP + n phosphate + (n+1) alpha/beta tubulin heterodimers.</text>
        <dbReference type="EC" id="5.6.1.1"/>
    </reaction>
</comment>
<dbReference type="PANTHER" id="PTHR23074">
    <property type="entry name" value="AAA DOMAIN-CONTAINING"/>
    <property type="match status" value="1"/>
</dbReference>
<evidence type="ECO:0000256" key="3">
    <source>
        <dbReference type="ARBA" id="ARBA00022701"/>
    </source>
</evidence>
<feature type="compositionally biased region" description="Polar residues" evidence="12">
    <location>
        <begin position="265"/>
        <end position="290"/>
    </location>
</feature>
<dbReference type="Proteomes" id="UP000008672">
    <property type="component" value="Unassembled WGS sequence"/>
</dbReference>
<evidence type="ECO:0000256" key="12">
    <source>
        <dbReference type="SAM" id="MobiDB-lite"/>
    </source>
</evidence>
<dbReference type="EMBL" id="AFYH01050125">
    <property type="status" value="NOT_ANNOTATED_CDS"/>
    <property type="molecule type" value="Genomic_DNA"/>
</dbReference>
<dbReference type="GO" id="GO:0005874">
    <property type="term" value="C:microtubule"/>
    <property type="evidence" value="ECO:0007669"/>
    <property type="project" value="UniProtKB-KW"/>
</dbReference>
<evidence type="ECO:0000256" key="8">
    <source>
        <dbReference type="ARBA" id="ARBA00023235"/>
    </source>
</evidence>
<keyword evidence="13" id="KW-1133">Transmembrane helix</keyword>
<dbReference type="GO" id="GO:0031122">
    <property type="term" value="P:cytoplasmic microtubule organization"/>
    <property type="evidence" value="ECO:0007669"/>
    <property type="project" value="Ensembl"/>
</dbReference>
<dbReference type="EMBL" id="AFYH01050127">
    <property type="status" value="NOT_ANNOTATED_CDS"/>
    <property type="molecule type" value="Genomic_DNA"/>
</dbReference>
<dbReference type="EMBL" id="AFYH01050122">
    <property type="status" value="NOT_ANNOTATED_CDS"/>
    <property type="molecule type" value="Genomic_DNA"/>
</dbReference>
<dbReference type="FunCoup" id="H3BAV1">
    <property type="interactions" value="2972"/>
</dbReference>
<dbReference type="GO" id="GO:0031117">
    <property type="term" value="P:positive regulation of microtubule depolymerization"/>
    <property type="evidence" value="ECO:0007669"/>
    <property type="project" value="Ensembl"/>
</dbReference>
<dbReference type="InterPro" id="IPR003593">
    <property type="entry name" value="AAA+_ATPase"/>
</dbReference>
<dbReference type="FunFam" id="1.20.58.80:FF:000006">
    <property type="entry name" value="Spastin"/>
    <property type="match status" value="1"/>
</dbReference>
<feature type="domain" description="AAA+ ATPase" evidence="14">
    <location>
        <begin position="362"/>
        <end position="498"/>
    </location>
</feature>
<dbReference type="InParanoid" id="H3BAV1"/>
<evidence type="ECO:0000256" key="1">
    <source>
        <dbReference type="ARBA" id="ARBA00022490"/>
    </source>
</evidence>
<dbReference type="SMART" id="SM00745">
    <property type="entry name" value="MIT"/>
    <property type="match status" value="1"/>
</dbReference>
<dbReference type="GO" id="GO:0043066">
    <property type="term" value="P:negative regulation of apoptotic process"/>
    <property type="evidence" value="ECO:0007669"/>
    <property type="project" value="Ensembl"/>
</dbReference>
<name>H3BAV1_LATCH</name>
<dbReference type="EMBL" id="AFYH01050128">
    <property type="status" value="NOT_ANNOTATED_CDS"/>
    <property type="molecule type" value="Genomic_DNA"/>
</dbReference>
<sequence>MSSPGGRGKKKKGTAGSSSPPDGDAAPEQVSLHKRNLYYFSYPLVAVFALLRFLAFHLGILFAWVCERLAQAMAAKTNRSAEIPAVTAAGVEEAAADDSGRVRAYHKQAFEYISLALRIDEDDKAGQKDQAIEWYNKGITELEKGIAVQVTGKGEHYDRARRLQAKMKTNLLMAKDRLQLLEKLLGDLQVSKPQKEVYKDYTNQMCHNGGLKSESGAVPKKKDPLTHSNSLPRAKQASKNTSPGHQRTPSYSGPSACNTAKPAAQPSTSSVHKGPSAKNSRPCNKPSTPTAVVRKKKDLKNFKNVDSRLANLILNEVVDRWHQIRKSNIIKAELVSKSDTETLQVVLLQGLTVQLFTGLRAPARGLLLFGPPGNGKTMLAKAVAMESNATFFNISAASLTSKYVGEGEKLVRALFAVARELQPSIIFIDEIDSLLCERREGEHDASRRLKTEFLIEFDGVQSSGDDRVLVMGATNRPQELDEAVLRRFAKRVYVSLPNEETRLKLLKNLLYKHGNPLTQKDLEQLAR</sequence>
<evidence type="ECO:0000256" key="6">
    <source>
        <dbReference type="ARBA" id="ARBA00023136"/>
    </source>
</evidence>
<dbReference type="EMBL" id="AFYH01050123">
    <property type="status" value="NOT_ANNOTATED_CDS"/>
    <property type="molecule type" value="Genomic_DNA"/>
</dbReference>
<keyword evidence="1" id="KW-0963">Cytoplasm</keyword>
<dbReference type="InterPro" id="IPR003960">
    <property type="entry name" value="ATPase_AAA_CS"/>
</dbReference>
<dbReference type="InterPro" id="IPR007330">
    <property type="entry name" value="MIT_dom"/>
</dbReference>
<reference evidence="17" key="1">
    <citation type="submission" date="2011-08" db="EMBL/GenBank/DDBJ databases">
        <title>The draft genome of Latimeria chalumnae.</title>
        <authorList>
            <person name="Di Palma F."/>
            <person name="Alfoldi J."/>
            <person name="Johnson J."/>
            <person name="Berlin A."/>
            <person name="Gnerre S."/>
            <person name="Jaffe D."/>
            <person name="MacCallum I."/>
            <person name="Young S."/>
            <person name="Walker B.J."/>
            <person name="Lander E."/>
            <person name="Lindblad-Toh K."/>
        </authorList>
    </citation>
    <scope>NUCLEOTIDE SEQUENCE [LARGE SCALE GENOMIC DNA]</scope>
    <source>
        <strain evidence="17">Wild caught</strain>
    </source>
</reference>
<dbReference type="Ensembl" id="ENSLACT00000019155.1">
    <property type="protein sequence ID" value="ENSLACP00000019022.1"/>
    <property type="gene ID" value="ENSLACG00000016737.1"/>
</dbReference>
<evidence type="ECO:0000256" key="11">
    <source>
        <dbReference type="RuleBase" id="RU003651"/>
    </source>
</evidence>
<dbReference type="GO" id="GO:0048741">
    <property type="term" value="P:skeletal muscle fiber development"/>
    <property type="evidence" value="ECO:0007669"/>
    <property type="project" value="Ensembl"/>
</dbReference>
<keyword evidence="6 13" id="KW-0472">Membrane</keyword>
<dbReference type="CDD" id="cd02679">
    <property type="entry name" value="MIT_spastin"/>
    <property type="match status" value="1"/>
</dbReference>
<dbReference type="GO" id="GO:0007411">
    <property type="term" value="P:axon guidance"/>
    <property type="evidence" value="ECO:0007669"/>
    <property type="project" value="Ensembl"/>
</dbReference>
<evidence type="ECO:0000256" key="4">
    <source>
        <dbReference type="ARBA" id="ARBA00022741"/>
    </source>
</evidence>
<feature type="transmembrane region" description="Helical" evidence="13">
    <location>
        <begin position="39"/>
        <end position="65"/>
    </location>
</feature>
<keyword evidence="2" id="KW-0131">Cell cycle</keyword>
<accession>H3BAV1</accession>
<dbReference type="InterPro" id="IPR003959">
    <property type="entry name" value="ATPase_AAA_core"/>
</dbReference>
<dbReference type="GeneTree" id="ENSGT00940000156258"/>
<keyword evidence="7" id="KW-0206">Cytoskeleton</keyword>
<reference evidence="16" key="2">
    <citation type="submission" date="2025-08" db="UniProtKB">
        <authorList>
            <consortium name="Ensembl"/>
        </authorList>
    </citation>
    <scope>IDENTIFICATION</scope>
</reference>
<dbReference type="InterPro" id="IPR027417">
    <property type="entry name" value="P-loop_NTPase"/>
</dbReference>
<dbReference type="STRING" id="7897.ENSLACP00000019022"/>
<evidence type="ECO:0000256" key="2">
    <source>
        <dbReference type="ARBA" id="ARBA00022618"/>
    </source>
</evidence>
<dbReference type="eggNOG" id="KOG0740">
    <property type="taxonomic scope" value="Eukaryota"/>
</dbReference>
<keyword evidence="3" id="KW-0493">Microtubule</keyword>
<dbReference type="GO" id="GO:0005524">
    <property type="term" value="F:ATP binding"/>
    <property type="evidence" value="ECO:0007669"/>
    <property type="project" value="UniProtKB-KW"/>
</dbReference>
<evidence type="ECO:0000313" key="16">
    <source>
        <dbReference type="Ensembl" id="ENSLACP00000019022.1"/>
    </source>
</evidence>
<dbReference type="EMBL" id="AFYH01050124">
    <property type="status" value="NOT_ANNOTATED_CDS"/>
    <property type="molecule type" value="Genomic_DNA"/>
</dbReference>
<evidence type="ECO:0000256" key="9">
    <source>
        <dbReference type="ARBA" id="ARBA00036378"/>
    </source>
</evidence>
<keyword evidence="8" id="KW-0413">Isomerase</keyword>
<evidence type="ECO:0000313" key="17">
    <source>
        <dbReference type="Proteomes" id="UP000008672"/>
    </source>
</evidence>
<dbReference type="Gene3D" id="3.40.50.300">
    <property type="entry name" value="P-loop containing nucleotide triphosphate hydrolases"/>
    <property type="match status" value="1"/>
</dbReference>
<evidence type="ECO:0000259" key="15">
    <source>
        <dbReference type="SMART" id="SM00745"/>
    </source>
</evidence>
<dbReference type="Gene3D" id="1.10.8.60">
    <property type="match status" value="1"/>
</dbReference>
<dbReference type="OMA" id="MAVTEMR"/>
<keyword evidence="2" id="KW-0132">Cell division</keyword>
<dbReference type="EMBL" id="AFYH01050121">
    <property type="status" value="NOT_ANNOTATED_CDS"/>
    <property type="molecule type" value="Genomic_DNA"/>
</dbReference>
<dbReference type="FunFam" id="3.40.50.300:FF:000093">
    <property type="entry name" value="Fidgetin-like 1"/>
    <property type="match status" value="1"/>
</dbReference>
<dbReference type="GO" id="GO:0007029">
    <property type="term" value="P:endoplasmic reticulum organization"/>
    <property type="evidence" value="ECO:0007669"/>
    <property type="project" value="Ensembl"/>
</dbReference>
<dbReference type="GO" id="GO:0007032">
    <property type="term" value="P:endosome organization"/>
    <property type="evidence" value="ECO:0007669"/>
    <property type="project" value="Ensembl"/>
</dbReference>
<dbReference type="EC" id="5.6.1.1" evidence="10"/>
<dbReference type="GO" id="GO:0021955">
    <property type="term" value="P:central nervous system neuron axonogenesis"/>
    <property type="evidence" value="ECO:0007669"/>
    <property type="project" value="Ensembl"/>
</dbReference>
<feature type="region of interest" description="Disordered" evidence="12">
    <location>
        <begin position="1"/>
        <end position="28"/>
    </location>
</feature>
<keyword evidence="4 11" id="KW-0547">Nucleotide-binding</keyword>
<feature type="domain" description="MIT" evidence="15">
    <location>
        <begin position="102"/>
        <end position="180"/>
    </location>
</feature>
<feature type="compositionally biased region" description="Polar residues" evidence="12">
    <location>
        <begin position="226"/>
        <end position="258"/>
    </location>
</feature>
<comment type="similarity">
    <text evidence="11">Belongs to the AAA ATPase family.</text>
</comment>
<dbReference type="GO" id="GO:0051301">
    <property type="term" value="P:cell division"/>
    <property type="evidence" value="ECO:0007669"/>
    <property type="project" value="UniProtKB-KW"/>
</dbReference>
<evidence type="ECO:0000256" key="7">
    <source>
        <dbReference type="ARBA" id="ARBA00023212"/>
    </source>
</evidence>
<organism evidence="16 17">
    <name type="scientific">Latimeria chalumnae</name>
    <name type="common">Coelacanth</name>
    <dbReference type="NCBI Taxonomy" id="7897"/>
    <lineage>
        <taxon>Eukaryota</taxon>
        <taxon>Metazoa</taxon>
        <taxon>Chordata</taxon>
        <taxon>Craniata</taxon>
        <taxon>Vertebrata</taxon>
        <taxon>Euteleostomi</taxon>
        <taxon>Coelacanthiformes</taxon>
        <taxon>Coelacanthidae</taxon>
        <taxon>Latimeria</taxon>
    </lineage>
</organism>
<gene>
    <name evidence="16" type="primary">SPAST</name>
</gene>
<protein>
    <recommendedName>
        <fullName evidence="10">microtubule-severing ATPase</fullName>
        <ecNumber evidence="10">5.6.1.1</ecNumber>
    </recommendedName>
</protein>